<dbReference type="RefSeq" id="WP_093502022.1">
    <property type="nucleotide sequence ID" value="NZ_BSSG01000002.1"/>
</dbReference>
<dbReference type="GO" id="GO:0009306">
    <property type="term" value="P:protein secretion"/>
    <property type="evidence" value="ECO:0007669"/>
    <property type="project" value="InterPro"/>
</dbReference>
<gene>
    <name evidence="7" type="ORF">SAMN05216372_102456</name>
</gene>
<evidence type="ECO:0000256" key="2">
    <source>
        <dbReference type="ARBA" id="ARBA00021622"/>
    </source>
</evidence>
<keyword evidence="3" id="KW-1006">Bacterial flagellum protein export</keyword>
<evidence type="ECO:0000256" key="5">
    <source>
        <dbReference type="SAM" id="MobiDB-lite"/>
    </source>
</evidence>
<evidence type="ECO:0000313" key="8">
    <source>
        <dbReference type="Proteomes" id="UP000243950"/>
    </source>
</evidence>
<keyword evidence="8" id="KW-1185">Reference proteome</keyword>
<dbReference type="AlphaFoldDB" id="A0A1I1TM11"/>
<comment type="similarity">
    <text evidence="1">Belongs to the type III secretion exporter family.</text>
</comment>
<dbReference type="EMBL" id="FOMO01000002">
    <property type="protein sequence ID" value="SFD56510.1"/>
    <property type="molecule type" value="Genomic_DNA"/>
</dbReference>
<dbReference type="PANTHER" id="PTHR30531:SF12">
    <property type="entry name" value="FLAGELLAR BIOSYNTHETIC PROTEIN FLHB"/>
    <property type="match status" value="1"/>
</dbReference>
<name>A0A1I1TM11_PSEOC</name>
<dbReference type="GO" id="GO:0005886">
    <property type="term" value="C:plasma membrane"/>
    <property type="evidence" value="ECO:0007669"/>
    <property type="project" value="TreeGrafter"/>
</dbReference>
<evidence type="ECO:0000256" key="6">
    <source>
        <dbReference type="SAM" id="Phobius"/>
    </source>
</evidence>
<evidence type="ECO:0000256" key="3">
    <source>
        <dbReference type="ARBA" id="ARBA00023225"/>
    </source>
</evidence>
<keyword evidence="6" id="KW-0472">Membrane</keyword>
<dbReference type="Proteomes" id="UP000243950">
    <property type="component" value="Unassembled WGS sequence"/>
</dbReference>
<protein>
    <recommendedName>
        <fullName evidence="2">Flagellar biosynthetic protein FlhB</fullName>
    </recommendedName>
</protein>
<proteinExistence type="inferred from homology"/>
<keyword evidence="3" id="KW-0813">Transport</keyword>
<reference evidence="8" key="1">
    <citation type="submission" date="2016-10" db="EMBL/GenBank/DDBJ databases">
        <authorList>
            <person name="Varghese N."/>
            <person name="Submissions S."/>
        </authorList>
    </citation>
    <scope>NUCLEOTIDE SEQUENCE [LARGE SCALE GENOMIC DNA]</scope>
    <source>
        <strain evidence="8">JCM 2783</strain>
    </source>
</reference>
<evidence type="ECO:0000256" key="4">
    <source>
        <dbReference type="ARBA" id="ARBA00025078"/>
    </source>
</evidence>
<dbReference type="SUPFAM" id="SSF160544">
    <property type="entry name" value="EscU C-terminal domain-like"/>
    <property type="match status" value="1"/>
</dbReference>
<feature type="region of interest" description="Disordered" evidence="5">
    <location>
        <begin position="1"/>
        <end position="25"/>
    </location>
</feature>
<sequence length="379" mass="42792">MSDQSSQEKTEQPTHQKLKKTKEEGQVARSKDLSTTITLLATLLTLKYSVGWFYTGLQDSFARTFVNLQPGQLGQDDLEQFLAHNLMLFVMLLVPLGLTSLLVVVFSMIPGGWVFASKNFAFKASKLNPLSGLKRMFFSAQSWSDLFKSLGKILVLGLLAAYLARDVVTQLTALQRSDVYTAIAGALNLAMNSALMLLVVFILFSLIDIPLQRLLFHRRLRMSKQEIKEEHKNQEGRPEVKARIRQVQKQMLHRQISKVIHEANVVIVNPQHYAVALRYDSSKAEAPYVIARGNDDTALYIRELAQRHGLDLVEIPPLARAIYFTTQVNQQIPTALYKAVAQVLTYVLQLKAWRQGRRRRPELPGNLPIPESLANRGLS</sequence>
<keyword evidence="6" id="KW-1133">Transmembrane helix</keyword>
<keyword evidence="7" id="KW-0969">Cilium</keyword>
<dbReference type="InterPro" id="IPR006135">
    <property type="entry name" value="T3SS_substrate_exporter"/>
</dbReference>
<feature type="transmembrane region" description="Helical" evidence="6">
    <location>
        <begin position="86"/>
        <end position="116"/>
    </location>
</feature>
<accession>A0A1I1TM11</accession>
<keyword evidence="7" id="KW-0282">Flagellum</keyword>
<dbReference type="Gene3D" id="3.40.1690.10">
    <property type="entry name" value="secretion proteins EscU"/>
    <property type="match status" value="1"/>
</dbReference>
<keyword evidence="3" id="KW-0653">Protein transport</keyword>
<feature type="transmembrane region" description="Helical" evidence="6">
    <location>
        <begin position="146"/>
        <end position="164"/>
    </location>
</feature>
<dbReference type="InterPro" id="IPR029025">
    <property type="entry name" value="T3SS_substrate_exporter_C"/>
</dbReference>
<evidence type="ECO:0000313" key="7">
    <source>
        <dbReference type="EMBL" id="SFD56510.1"/>
    </source>
</evidence>
<dbReference type="PRINTS" id="PR00950">
    <property type="entry name" value="TYPE3IMSPROT"/>
</dbReference>
<feature type="transmembrane region" description="Helical" evidence="6">
    <location>
        <begin position="194"/>
        <end position="216"/>
    </location>
</feature>
<dbReference type="Pfam" id="PF01312">
    <property type="entry name" value="Bac_export_2"/>
    <property type="match status" value="1"/>
</dbReference>
<keyword evidence="7" id="KW-0966">Cell projection</keyword>
<comment type="function">
    <text evidence="4">Required for formation of the rod structure in the basal body of the flagellar apparatus. Together with FliI and FliH, may constitute the export apparatus of flagellin.</text>
</comment>
<organism evidence="7 8">
    <name type="scientific">Pseudomonas straminea</name>
    <dbReference type="NCBI Taxonomy" id="47882"/>
    <lineage>
        <taxon>Bacteria</taxon>
        <taxon>Pseudomonadati</taxon>
        <taxon>Pseudomonadota</taxon>
        <taxon>Gammaproteobacteria</taxon>
        <taxon>Pseudomonadales</taxon>
        <taxon>Pseudomonadaceae</taxon>
        <taxon>Phytopseudomonas</taxon>
    </lineage>
</organism>
<keyword evidence="6" id="KW-0812">Transmembrane</keyword>
<dbReference type="PANTHER" id="PTHR30531">
    <property type="entry name" value="FLAGELLAR BIOSYNTHETIC PROTEIN FLHB"/>
    <property type="match status" value="1"/>
</dbReference>
<evidence type="ECO:0000256" key="1">
    <source>
        <dbReference type="ARBA" id="ARBA00010690"/>
    </source>
</evidence>
<feature type="compositionally biased region" description="Basic and acidic residues" evidence="5">
    <location>
        <begin position="1"/>
        <end position="14"/>
    </location>
</feature>